<accession>A0A650LR81</accession>
<feature type="transmembrane region" description="Helical" evidence="1">
    <location>
        <begin position="15"/>
        <end position="37"/>
    </location>
</feature>
<dbReference type="Proteomes" id="UP000431451">
    <property type="component" value="Unassembled WGS sequence"/>
</dbReference>
<dbReference type="AlphaFoldDB" id="A0A650LR81"/>
<keyword evidence="1" id="KW-1133">Transmembrane helix</keyword>
<evidence type="ECO:0000256" key="1">
    <source>
        <dbReference type="SAM" id="Phobius"/>
    </source>
</evidence>
<protein>
    <submittedName>
        <fullName evidence="2">Uncharacterized protein</fullName>
    </submittedName>
</protein>
<organism evidence="2 3">
    <name type="scientific">Clostridium neonatale</name>
    <dbReference type="NCBI Taxonomy" id="137838"/>
    <lineage>
        <taxon>Bacteria</taxon>
        <taxon>Bacillati</taxon>
        <taxon>Bacillota</taxon>
        <taxon>Clostridia</taxon>
        <taxon>Eubacteriales</taxon>
        <taxon>Clostridiaceae</taxon>
        <taxon>Clostridium</taxon>
    </lineage>
</organism>
<sequence>MICHGQENICINNIFIIKIAVTLYTFHVALQLFLYLIQLKKMIKLLEL</sequence>
<evidence type="ECO:0000313" key="3">
    <source>
        <dbReference type="Proteomes" id="UP000431451"/>
    </source>
</evidence>
<evidence type="ECO:0000313" key="2">
    <source>
        <dbReference type="EMBL" id="VCT83386.1"/>
    </source>
</evidence>
<keyword evidence="1" id="KW-0472">Membrane</keyword>
<dbReference type="EMBL" id="UWJD01000001">
    <property type="protein sequence ID" value="VCT83386.1"/>
    <property type="molecule type" value="Genomic_DNA"/>
</dbReference>
<proteinExistence type="predicted"/>
<reference evidence="2 3" key="1">
    <citation type="submission" date="2018-06" db="EMBL/GenBank/DDBJ databases">
        <authorList>
            <consortium name="IHU Genomes"/>
        </authorList>
    </citation>
    <scope>NUCLEOTIDE SEQUENCE [LARGE SCALE GENOMIC DNA]</scope>
    <source>
        <strain evidence="2 3">NEC25</strain>
    </source>
</reference>
<gene>
    <name evidence="2" type="ORF">CNEONATNEC25_00982</name>
</gene>
<keyword evidence="1" id="KW-0812">Transmembrane</keyword>
<name>A0A650LR81_9CLOT</name>